<dbReference type="InterPro" id="IPR051274">
    <property type="entry name" value="3-5_Exoribonuclease"/>
</dbReference>
<keyword evidence="2" id="KW-0378">Hydrolase</keyword>
<dbReference type="PANTHER" id="PTHR23044">
    <property type="entry name" value="3'-5' EXONUCLEASE ERI1-RELATED"/>
    <property type="match status" value="1"/>
</dbReference>
<reference evidence="5 6" key="1">
    <citation type="submission" date="2024-04" db="EMBL/GenBank/DDBJ databases">
        <authorList>
            <person name="Rising A."/>
            <person name="Reimegard J."/>
            <person name="Sonavane S."/>
            <person name="Akerstrom W."/>
            <person name="Nylinder S."/>
            <person name="Hedman E."/>
            <person name="Kallberg Y."/>
        </authorList>
    </citation>
    <scope>NUCLEOTIDE SEQUENCE [LARGE SCALE GENOMIC DNA]</scope>
</reference>
<dbReference type="SUPFAM" id="SSF53098">
    <property type="entry name" value="Ribonuclease H-like"/>
    <property type="match status" value="1"/>
</dbReference>
<evidence type="ECO:0000256" key="2">
    <source>
        <dbReference type="ARBA" id="ARBA00022801"/>
    </source>
</evidence>
<evidence type="ECO:0000313" key="6">
    <source>
        <dbReference type="Proteomes" id="UP001497382"/>
    </source>
</evidence>
<protein>
    <recommendedName>
        <fullName evidence="4">Exonuclease domain-containing protein</fullName>
    </recommendedName>
</protein>
<keyword evidence="1" id="KW-0540">Nuclease</keyword>
<comment type="caution">
    <text evidence="5">The sequence shown here is derived from an EMBL/GenBank/DDBJ whole genome shotgun (WGS) entry which is preliminary data.</text>
</comment>
<keyword evidence="6" id="KW-1185">Reference proteome</keyword>
<proteinExistence type="predicted"/>
<evidence type="ECO:0000259" key="4">
    <source>
        <dbReference type="SMART" id="SM00479"/>
    </source>
</evidence>
<feature type="domain" description="Exonuclease" evidence="4">
    <location>
        <begin position="71"/>
        <end position="256"/>
    </location>
</feature>
<dbReference type="CDD" id="cd06133">
    <property type="entry name" value="ERI-1_3'hExo_like"/>
    <property type="match status" value="1"/>
</dbReference>
<dbReference type="InterPro" id="IPR036397">
    <property type="entry name" value="RNaseH_sf"/>
</dbReference>
<dbReference type="AlphaFoldDB" id="A0AAV2B015"/>
<keyword evidence="3" id="KW-0269">Exonuclease</keyword>
<evidence type="ECO:0000256" key="3">
    <source>
        <dbReference type="ARBA" id="ARBA00022839"/>
    </source>
</evidence>
<evidence type="ECO:0000256" key="1">
    <source>
        <dbReference type="ARBA" id="ARBA00022722"/>
    </source>
</evidence>
<gene>
    <name evidence="5" type="ORF">LARSCL_LOCUS15941</name>
</gene>
<dbReference type="InterPro" id="IPR047201">
    <property type="entry name" value="ERI-1_3'hExo-like"/>
</dbReference>
<dbReference type="InterPro" id="IPR012337">
    <property type="entry name" value="RNaseH-like_sf"/>
</dbReference>
<dbReference type="PANTHER" id="PTHR23044:SF61">
    <property type="entry name" value="3'-5' EXORIBONUCLEASE 1-RELATED"/>
    <property type="match status" value="1"/>
</dbReference>
<organism evidence="5 6">
    <name type="scientific">Larinioides sclopetarius</name>
    <dbReference type="NCBI Taxonomy" id="280406"/>
    <lineage>
        <taxon>Eukaryota</taxon>
        <taxon>Metazoa</taxon>
        <taxon>Ecdysozoa</taxon>
        <taxon>Arthropoda</taxon>
        <taxon>Chelicerata</taxon>
        <taxon>Arachnida</taxon>
        <taxon>Araneae</taxon>
        <taxon>Araneomorphae</taxon>
        <taxon>Entelegynae</taxon>
        <taxon>Araneoidea</taxon>
        <taxon>Araneidae</taxon>
        <taxon>Larinioides</taxon>
    </lineage>
</organism>
<dbReference type="Proteomes" id="UP001497382">
    <property type="component" value="Unassembled WGS sequence"/>
</dbReference>
<dbReference type="Pfam" id="PF00929">
    <property type="entry name" value="RNase_T"/>
    <property type="match status" value="1"/>
</dbReference>
<dbReference type="EMBL" id="CAXIEN010000249">
    <property type="protein sequence ID" value="CAL1289437.1"/>
    <property type="molecule type" value="Genomic_DNA"/>
</dbReference>
<sequence length="264" mass="30399">MSFLKFSSFLKSNLSFSVCRTISSRTKFTKPPKKQFGFAAKIKKYKKPLFEPEEIVLPSKVPVIPKQKFDYFLVLDIEATCDYPVNVDPQEILEFPVVKVNAETFMPEATFHSYVRPTVVPELTDFCTALTGIIQEMIDQQPDFKVVFQNFLEWLEKEGVLKPGVKFAFVTCSDPDLEYFFPLQCQISGIEIPDFMKRWINVKRSFCDIPPYTYPTNIMTMMKFCDLTPEGDLHSGIDDALNLVKVLRDLAERGLVFDYNGSKE</sequence>
<dbReference type="InterPro" id="IPR013520">
    <property type="entry name" value="Ribonucl_H"/>
</dbReference>
<dbReference type="GO" id="GO:0000175">
    <property type="term" value="F:3'-5'-RNA exonuclease activity"/>
    <property type="evidence" value="ECO:0007669"/>
    <property type="project" value="InterPro"/>
</dbReference>
<dbReference type="SMART" id="SM00479">
    <property type="entry name" value="EXOIII"/>
    <property type="match status" value="1"/>
</dbReference>
<name>A0AAV2B015_9ARAC</name>
<dbReference type="GO" id="GO:0003676">
    <property type="term" value="F:nucleic acid binding"/>
    <property type="evidence" value="ECO:0007669"/>
    <property type="project" value="InterPro"/>
</dbReference>
<dbReference type="Gene3D" id="3.30.420.10">
    <property type="entry name" value="Ribonuclease H-like superfamily/Ribonuclease H"/>
    <property type="match status" value="1"/>
</dbReference>
<accession>A0AAV2B015</accession>
<evidence type="ECO:0000313" key="5">
    <source>
        <dbReference type="EMBL" id="CAL1289437.1"/>
    </source>
</evidence>